<feature type="region of interest" description="Disordered" evidence="1">
    <location>
        <begin position="345"/>
        <end position="368"/>
    </location>
</feature>
<dbReference type="HOGENOM" id="CLU_691291_0_0_1"/>
<dbReference type="OrthoDB" id="8173371at2759"/>
<evidence type="ECO:0000256" key="2">
    <source>
        <dbReference type="SAM" id="Phobius"/>
    </source>
</evidence>
<evidence type="ECO:0000256" key="1">
    <source>
        <dbReference type="SAM" id="MobiDB-lite"/>
    </source>
</evidence>
<dbReference type="Proteomes" id="UP000007798">
    <property type="component" value="Unassembled WGS sequence"/>
</dbReference>
<dbReference type="InParanoid" id="B4NAH2"/>
<keyword evidence="2" id="KW-1133">Transmembrane helix</keyword>
<keyword evidence="4" id="KW-1185">Reference proteome</keyword>
<name>B4NAH2_DROWI</name>
<dbReference type="AlphaFoldDB" id="B4NAH2"/>
<proteinExistence type="predicted"/>
<dbReference type="KEGG" id="dwi:6647976"/>
<dbReference type="STRING" id="7260.B4NAH2"/>
<evidence type="ECO:0000313" key="3">
    <source>
        <dbReference type="EMBL" id="EDW80786.2"/>
    </source>
</evidence>
<feature type="transmembrane region" description="Helical" evidence="2">
    <location>
        <begin position="20"/>
        <end position="40"/>
    </location>
</feature>
<feature type="transmembrane region" description="Helical" evidence="2">
    <location>
        <begin position="285"/>
        <end position="307"/>
    </location>
</feature>
<feature type="region of interest" description="Disordered" evidence="1">
    <location>
        <begin position="126"/>
        <end position="148"/>
    </location>
</feature>
<organism evidence="3 4">
    <name type="scientific">Drosophila willistoni</name>
    <name type="common">Fruit fly</name>
    <dbReference type="NCBI Taxonomy" id="7260"/>
    <lineage>
        <taxon>Eukaryota</taxon>
        <taxon>Metazoa</taxon>
        <taxon>Ecdysozoa</taxon>
        <taxon>Arthropoda</taxon>
        <taxon>Hexapoda</taxon>
        <taxon>Insecta</taxon>
        <taxon>Pterygota</taxon>
        <taxon>Neoptera</taxon>
        <taxon>Endopterygota</taxon>
        <taxon>Diptera</taxon>
        <taxon>Brachycera</taxon>
        <taxon>Muscomorpha</taxon>
        <taxon>Ephydroidea</taxon>
        <taxon>Drosophilidae</taxon>
        <taxon>Drosophila</taxon>
        <taxon>Sophophora</taxon>
    </lineage>
</organism>
<gene>
    <name evidence="3" type="primary">Dwil\GK11380</name>
    <name evidence="3" type="ORF">Dwil_GK11380</name>
</gene>
<protein>
    <submittedName>
        <fullName evidence="3">Uncharacterized protein</fullName>
    </submittedName>
</protein>
<dbReference type="eggNOG" id="ENOG502T9F3">
    <property type="taxonomic scope" value="Eukaryota"/>
</dbReference>
<dbReference type="EMBL" id="CH964232">
    <property type="protein sequence ID" value="EDW80786.2"/>
    <property type="molecule type" value="Genomic_DNA"/>
</dbReference>
<evidence type="ECO:0000313" key="4">
    <source>
        <dbReference type="Proteomes" id="UP000007798"/>
    </source>
</evidence>
<keyword evidence="2" id="KW-0812">Transmembrane</keyword>
<feature type="transmembrane region" description="Helical" evidence="2">
    <location>
        <begin position="177"/>
        <end position="201"/>
    </location>
</feature>
<reference evidence="3 4" key="1">
    <citation type="journal article" date="2007" name="Nature">
        <title>Evolution of genes and genomes on the Drosophila phylogeny.</title>
        <authorList>
            <consortium name="Drosophila 12 Genomes Consortium"/>
            <person name="Clark A.G."/>
            <person name="Eisen M.B."/>
            <person name="Smith D.R."/>
            <person name="Bergman C.M."/>
            <person name="Oliver B."/>
            <person name="Markow T.A."/>
            <person name="Kaufman T.C."/>
            <person name="Kellis M."/>
            <person name="Gelbart W."/>
            <person name="Iyer V.N."/>
            <person name="Pollard D.A."/>
            <person name="Sackton T.B."/>
            <person name="Larracuente A.M."/>
            <person name="Singh N.D."/>
            <person name="Abad J.P."/>
            <person name="Abt D.N."/>
            <person name="Adryan B."/>
            <person name="Aguade M."/>
            <person name="Akashi H."/>
            <person name="Anderson W.W."/>
            <person name="Aquadro C.F."/>
            <person name="Ardell D.H."/>
            <person name="Arguello R."/>
            <person name="Artieri C.G."/>
            <person name="Barbash D.A."/>
            <person name="Barker D."/>
            <person name="Barsanti P."/>
            <person name="Batterham P."/>
            <person name="Batzoglou S."/>
            <person name="Begun D."/>
            <person name="Bhutkar A."/>
            <person name="Blanco E."/>
            <person name="Bosak S.A."/>
            <person name="Bradley R.K."/>
            <person name="Brand A.D."/>
            <person name="Brent M.R."/>
            <person name="Brooks A.N."/>
            <person name="Brown R.H."/>
            <person name="Butlin R.K."/>
            <person name="Caggese C."/>
            <person name="Calvi B.R."/>
            <person name="Bernardo de Carvalho A."/>
            <person name="Caspi A."/>
            <person name="Castrezana S."/>
            <person name="Celniker S.E."/>
            <person name="Chang J.L."/>
            <person name="Chapple C."/>
            <person name="Chatterji S."/>
            <person name="Chinwalla A."/>
            <person name="Civetta A."/>
            <person name="Clifton S.W."/>
            <person name="Comeron J.M."/>
            <person name="Costello J.C."/>
            <person name="Coyne J.A."/>
            <person name="Daub J."/>
            <person name="David R.G."/>
            <person name="Delcher A.L."/>
            <person name="Delehaunty K."/>
            <person name="Do C.B."/>
            <person name="Ebling H."/>
            <person name="Edwards K."/>
            <person name="Eickbush T."/>
            <person name="Evans J.D."/>
            <person name="Filipski A."/>
            <person name="Findeiss S."/>
            <person name="Freyhult E."/>
            <person name="Fulton L."/>
            <person name="Fulton R."/>
            <person name="Garcia A.C."/>
            <person name="Gardiner A."/>
            <person name="Garfield D.A."/>
            <person name="Garvin B.E."/>
            <person name="Gibson G."/>
            <person name="Gilbert D."/>
            <person name="Gnerre S."/>
            <person name="Godfrey J."/>
            <person name="Good R."/>
            <person name="Gotea V."/>
            <person name="Gravely B."/>
            <person name="Greenberg A.J."/>
            <person name="Griffiths-Jones S."/>
            <person name="Gross S."/>
            <person name="Guigo R."/>
            <person name="Gustafson E.A."/>
            <person name="Haerty W."/>
            <person name="Hahn M.W."/>
            <person name="Halligan D.L."/>
            <person name="Halpern A.L."/>
            <person name="Halter G.M."/>
            <person name="Han M.V."/>
            <person name="Heger A."/>
            <person name="Hillier L."/>
            <person name="Hinrichs A.S."/>
            <person name="Holmes I."/>
            <person name="Hoskins R.A."/>
            <person name="Hubisz M.J."/>
            <person name="Hultmark D."/>
            <person name="Huntley M.A."/>
            <person name="Jaffe D.B."/>
            <person name="Jagadeeshan S."/>
            <person name="Jeck W.R."/>
            <person name="Johnson J."/>
            <person name="Jones C.D."/>
            <person name="Jordan W.C."/>
            <person name="Karpen G.H."/>
            <person name="Kataoka E."/>
            <person name="Keightley P.D."/>
            <person name="Kheradpour P."/>
            <person name="Kirkness E.F."/>
            <person name="Koerich L.B."/>
            <person name="Kristiansen K."/>
            <person name="Kudrna D."/>
            <person name="Kulathinal R.J."/>
            <person name="Kumar S."/>
            <person name="Kwok R."/>
            <person name="Lander E."/>
            <person name="Langley C.H."/>
            <person name="Lapoint R."/>
            <person name="Lazzaro B.P."/>
            <person name="Lee S.J."/>
            <person name="Levesque L."/>
            <person name="Li R."/>
            <person name="Lin C.F."/>
            <person name="Lin M.F."/>
            <person name="Lindblad-Toh K."/>
            <person name="Llopart A."/>
            <person name="Long M."/>
            <person name="Low L."/>
            <person name="Lozovsky E."/>
            <person name="Lu J."/>
            <person name="Luo M."/>
            <person name="Machado C.A."/>
            <person name="Makalowski W."/>
            <person name="Marzo M."/>
            <person name="Matsuda M."/>
            <person name="Matzkin L."/>
            <person name="McAllister B."/>
            <person name="McBride C.S."/>
            <person name="McKernan B."/>
            <person name="McKernan K."/>
            <person name="Mendez-Lago M."/>
            <person name="Minx P."/>
            <person name="Mollenhauer M.U."/>
            <person name="Montooth K."/>
            <person name="Mount S.M."/>
            <person name="Mu X."/>
            <person name="Myers E."/>
            <person name="Negre B."/>
            <person name="Newfeld S."/>
            <person name="Nielsen R."/>
            <person name="Noor M.A."/>
            <person name="O'Grady P."/>
            <person name="Pachter L."/>
            <person name="Papaceit M."/>
            <person name="Parisi M.J."/>
            <person name="Parisi M."/>
            <person name="Parts L."/>
            <person name="Pedersen J.S."/>
            <person name="Pesole G."/>
            <person name="Phillippy A.M."/>
            <person name="Ponting C.P."/>
            <person name="Pop M."/>
            <person name="Porcelli D."/>
            <person name="Powell J.R."/>
            <person name="Prohaska S."/>
            <person name="Pruitt K."/>
            <person name="Puig M."/>
            <person name="Quesneville H."/>
            <person name="Ram K.R."/>
            <person name="Rand D."/>
            <person name="Rasmussen M.D."/>
            <person name="Reed L.K."/>
            <person name="Reenan R."/>
            <person name="Reily A."/>
            <person name="Remington K.A."/>
            <person name="Rieger T.T."/>
            <person name="Ritchie M.G."/>
            <person name="Robin C."/>
            <person name="Rogers Y.H."/>
            <person name="Rohde C."/>
            <person name="Rozas J."/>
            <person name="Rubenfield M.J."/>
            <person name="Ruiz A."/>
            <person name="Russo S."/>
            <person name="Salzberg S.L."/>
            <person name="Sanchez-Gracia A."/>
            <person name="Saranga D.J."/>
            <person name="Sato H."/>
            <person name="Schaeffer S.W."/>
            <person name="Schatz M.C."/>
            <person name="Schlenke T."/>
            <person name="Schwartz R."/>
            <person name="Segarra C."/>
            <person name="Singh R.S."/>
            <person name="Sirot L."/>
            <person name="Sirota M."/>
            <person name="Sisneros N.B."/>
            <person name="Smith C.D."/>
            <person name="Smith T.F."/>
            <person name="Spieth J."/>
            <person name="Stage D.E."/>
            <person name="Stark A."/>
            <person name="Stephan W."/>
            <person name="Strausberg R.L."/>
            <person name="Strempel S."/>
            <person name="Sturgill D."/>
            <person name="Sutton G."/>
            <person name="Sutton G.G."/>
            <person name="Tao W."/>
            <person name="Teichmann S."/>
            <person name="Tobari Y.N."/>
            <person name="Tomimura Y."/>
            <person name="Tsolas J.M."/>
            <person name="Valente V.L."/>
            <person name="Venter E."/>
            <person name="Venter J.C."/>
            <person name="Vicario S."/>
            <person name="Vieira F.G."/>
            <person name="Vilella A.J."/>
            <person name="Villasante A."/>
            <person name="Walenz B."/>
            <person name="Wang J."/>
            <person name="Wasserman M."/>
            <person name="Watts T."/>
            <person name="Wilson D."/>
            <person name="Wilson R.K."/>
            <person name="Wing R.A."/>
            <person name="Wolfner M.F."/>
            <person name="Wong A."/>
            <person name="Wong G.K."/>
            <person name="Wu C.I."/>
            <person name="Wu G."/>
            <person name="Yamamoto D."/>
            <person name="Yang H.P."/>
            <person name="Yang S.P."/>
            <person name="Yorke J.A."/>
            <person name="Yoshida K."/>
            <person name="Zdobnov E."/>
            <person name="Zhang P."/>
            <person name="Zhang Y."/>
            <person name="Zimin A.V."/>
            <person name="Baldwin J."/>
            <person name="Abdouelleil A."/>
            <person name="Abdulkadir J."/>
            <person name="Abebe A."/>
            <person name="Abera B."/>
            <person name="Abreu J."/>
            <person name="Acer S.C."/>
            <person name="Aftuck L."/>
            <person name="Alexander A."/>
            <person name="An P."/>
            <person name="Anderson E."/>
            <person name="Anderson S."/>
            <person name="Arachi H."/>
            <person name="Azer M."/>
            <person name="Bachantsang P."/>
            <person name="Barry A."/>
            <person name="Bayul T."/>
            <person name="Berlin A."/>
            <person name="Bessette D."/>
            <person name="Bloom T."/>
            <person name="Blye J."/>
            <person name="Boguslavskiy L."/>
            <person name="Bonnet C."/>
            <person name="Boukhgalter B."/>
            <person name="Bourzgui I."/>
            <person name="Brown A."/>
            <person name="Cahill P."/>
            <person name="Channer S."/>
            <person name="Cheshatsang Y."/>
            <person name="Chuda L."/>
            <person name="Citroen M."/>
            <person name="Collymore A."/>
            <person name="Cooke P."/>
            <person name="Costello M."/>
            <person name="D'Aco K."/>
            <person name="Daza R."/>
            <person name="De Haan G."/>
            <person name="DeGray S."/>
            <person name="DeMaso C."/>
            <person name="Dhargay N."/>
            <person name="Dooley K."/>
            <person name="Dooley E."/>
            <person name="Doricent M."/>
            <person name="Dorje P."/>
            <person name="Dorjee K."/>
            <person name="Dupes A."/>
            <person name="Elong R."/>
            <person name="Falk J."/>
            <person name="Farina A."/>
            <person name="Faro S."/>
            <person name="Ferguson D."/>
            <person name="Fisher S."/>
            <person name="Foley C.D."/>
            <person name="Franke A."/>
            <person name="Friedrich D."/>
            <person name="Gadbois L."/>
            <person name="Gearin G."/>
            <person name="Gearin C.R."/>
            <person name="Giannoukos G."/>
            <person name="Goode T."/>
            <person name="Graham J."/>
            <person name="Grandbois E."/>
            <person name="Grewal S."/>
            <person name="Gyaltsen K."/>
            <person name="Hafez N."/>
            <person name="Hagos B."/>
            <person name="Hall J."/>
            <person name="Henson C."/>
            <person name="Hollinger A."/>
            <person name="Honan T."/>
            <person name="Huard M.D."/>
            <person name="Hughes L."/>
            <person name="Hurhula B."/>
            <person name="Husby M.E."/>
            <person name="Kamat A."/>
            <person name="Kanga B."/>
            <person name="Kashin S."/>
            <person name="Khazanovich D."/>
            <person name="Kisner P."/>
            <person name="Lance K."/>
            <person name="Lara M."/>
            <person name="Lee W."/>
            <person name="Lennon N."/>
            <person name="Letendre F."/>
            <person name="LeVine R."/>
            <person name="Lipovsky A."/>
            <person name="Liu X."/>
            <person name="Liu J."/>
            <person name="Liu S."/>
            <person name="Lokyitsang T."/>
            <person name="Lokyitsang Y."/>
            <person name="Lubonja R."/>
            <person name="Lui A."/>
            <person name="MacDonald P."/>
            <person name="Magnisalis V."/>
            <person name="Maru K."/>
            <person name="Matthews C."/>
            <person name="McCusker W."/>
            <person name="McDonough S."/>
            <person name="Mehta T."/>
            <person name="Meldrim J."/>
            <person name="Meneus L."/>
            <person name="Mihai O."/>
            <person name="Mihalev A."/>
            <person name="Mihova T."/>
            <person name="Mittelman R."/>
            <person name="Mlenga V."/>
            <person name="Montmayeur A."/>
            <person name="Mulrain L."/>
            <person name="Navidi A."/>
            <person name="Naylor J."/>
            <person name="Negash T."/>
            <person name="Nguyen T."/>
            <person name="Nguyen N."/>
            <person name="Nicol R."/>
            <person name="Norbu C."/>
            <person name="Norbu N."/>
            <person name="Novod N."/>
            <person name="O'Neill B."/>
            <person name="Osman S."/>
            <person name="Markiewicz E."/>
            <person name="Oyono O.L."/>
            <person name="Patti C."/>
            <person name="Phunkhang P."/>
            <person name="Pierre F."/>
            <person name="Priest M."/>
            <person name="Raghuraman S."/>
            <person name="Rege F."/>
            <person name="Reyes R."/>
            <person name="Rise C."/>
            <person name="Rogov P."/>
            <person name="Ross K."/>
            <person name="Ryan E."/>
            <person name="Settipalli S."/>
            <person name="Shea T."/>
            <person name="Sherpa N."/>
            <person name="Shi L."/>
            <person name="Shih D."/>
            <person name="Sparrow T."/>
            <person name="Spaulding J."/>
            <person name="Stalker J."/>
            <person name="Stange-Thomann N."/>
            <person name="Stavropoulos S."/>
            <person name="Stone C."/>
            <person name="Strader C."/>
            <person name="Tesfaye S."/>
            <person name="Thomson T."/>
            <person name="Thoulutsang Y."/>
            <person name="Thoulutsang D."/>
            <person name="Topham K."/>
            <person name="Topping I."/>
            <person name="Tsamla T."/>
            <person name="Vassiliev H."/>
            <person name="Vo A."/>
            <person name="Wangchuk T."/>
            <person name="Wangdi T."/>
            <person name="Weiand M."/>
            <person name="Wilkinson J."/>
            <person name="Wilson A."/>
            <person name="Yadav S."/>
            <person name="Young G."/>
            <person name="Yu Q."/>
            <person name="Zembek L."/>
            <person name="Zhong D."/>
            <person name="Zimmer A."/>
            <person name="Zwirko Z."/>
            <person name="Jaffe D.B."/>
            <person name="Alvarez P."/>
            <person name="Brockman W."/>
            <person name="Butler J."/>
            <person name="Chin C."/>
            <person name="Gnerre S."/>
            <person name="Grabherr M."/>
            <person name="Kleber M."/>
            <person name="Mauceli E."/>
            <person name="MacCallum I."/>
        </authorList>
    </citation>
    <scope>NUCLEOTIDE SEQUENCE [LARGE SCALE GENOMIC DNA]</scope>
    <source>
        <strain evidence="4">Tucson 14030-0811.24</strain>
    </source>
</reference>
<feature type="transmembrane region" description="Helical" evidence="2">
    <location>
        <begin position="213"/>
        <end position="236"/>
    </location>
</feature>
<sequence>MELIRKYKQGKLTTGDIRNLNNIVICLLILVAVFSIVWSFSLRMLSNDFYDGIISPELQFRRREEHSNQEVFHRDFVRIRQSFSYGNRNTIENDAITESLTTESQTSMPIVSHIYALKEDRSIPERRIAEENKTTKATTKSPQPTVEPNPEADLQFLEHMSIDIHTTIWSRGLSAQFVYAFPILSEILAVIWTAMCLIFRTGSKKNSVLPQPWRIVVPSIIIYTLMSLASVAYTIVTNGHLKRLCGQLRQNVTTPISCGDAIALLRPYIREHYVSHDVYLDLFRASYIIVMVLWLMALIITVLRFIFAVDFQLVDIDEMFDQHRAEVPPQMVSIQPVYTEIVQSSPQHQQIEPGQRPRSEDDYQSAKSRLSDLAMPLLEQRTSLA</sequence>
<accession>B4NAH2</accession>
<keyword evidence="2" id="KW-0472">Membrane</keyword>